<dbReference type="AlphaFoldDB" id="A0A8D9E5Q0"/>
<evidence type="ECO:0008006" key="3">
    <source>
        <dbReference type="Google" id="ProtNLM"/>
    </source>
</evidence>
<protein>
    <recommendedName>
        <fullName evidence="3">Secreted protein</fullName>
    </recommendedName>
</protein>
<organism evidence="2">
    <name type="scientific">Cacopsylla melanoneura</name>
    <dbReference type="NCBI Taxonomy" id="428564"/>
    <lineage>
        <taxon>Eukaryota</taxon>
        <taxon>Metazoa</taxon>
        <taxon>Ecdysozoa</taxon>
        <taxon>Arthropoda</taxon>
        <taxon>Hexapoda</taxon>
        <taxon>Insecta</taxon>
        <taxon>Pterygota</taxon>
        <taxon>Neoptera</taxon>
        <taxon>Paraneoptera</taxon>
        <taxon>Hemiptera</taxon>
        <taxon>Sternorrhyncha</taxon>
        <taxon>Psylloidea</taxon>
        <taxon>Psyllidae</taxon>
        <taxon>Psyllinae</taxon>
        <taxon>Cacopsylla</taxon>
    </lineage>
</organism>
<proteinExistence type="predicted"/>
<dbReference type="EMBL" id="HBUF01427000">
    <property type="protein sequence ID" value="CAG6741521.1"/>
    <property type="molecule type" value="Transcribed_RNA"/>
</dbReference>
<feature type="signal peptide" evidence="1">
    <location>
        <begin position="1"/>
        <end position="19"/>
    </location>
</feature>
<sequence>MNPAQFMYTLLWLLMQSKGAHYTVASGKTHALLPQGQGFDSCLRINFSSKKRVRIIYLKRLSECPLVPAILSRKRNILCPGVSAIGRIRQKIEEIPPRLRSCLPGIPYQYRTTSRSPYQQVSIGLPYHSLKKDNGAFCILSNQTFY</sequence>
<keyword evidence="1" id="KW-0732">Signal</keyword>
<evidence type="ECO:0000256" key="1">
    <source>
        <dbReference type="SAM" id="SignalP"/>
    </source>
</evidence>
<evidence type="ECO:0000313" key="2">
    <source>
        <dbReference type="EMBL" id="CAG6741521.1"/>
    </source>
</evidence>
<feature type="chain" id="PRO_5034849094" description="Secreted protein" evidence="1">
    <location>
        <begin position="20"/>
        <end position="146"/>
    </location>
</feature>
<name>A0A8D9E5Q0_9HEMI</name>
<accession>A0A8D9E5Q0</accession>
<reference evidence="2" key="1">
    <citation type="submission" date="2021-05" db="EMBL/GenBank/DDBJ databases">
        <authorList>
            <person name="Alioto T."/>
            <person name="Alioto T."/>
            <person name="Gomez Garrido J."/>
        </authorList>
    </citation>
    <scope>NUCLEOTIDE SEQUENCE</scope>
</reference>